<dbReference type="AlphaFoldDB" id="A0A445C7B1"/>
<comment type="caution">
    <text evidence="2">The sequence shown here is derived from an EMBL/GenBank/DDBJ whole genome shotgun (WGS) entry which is preliminary data.</text>
</comment>
<organism evidence="2 3">
    <name type="scientific">Arachis hypogaea</name>
    <name type="common">Peanut</name>
    <dbReference type="NCBI Taxonomy" id="3818"/>
    <lineage>
        <taxon>Eukaryota</taxon>
        <taxon>Viridiplantae</taxon>
        <taxon>Streptophyta</taxon>
        <taxon>Embryophyta</taxon>
        <taxon>Tracheophyta</taxon>
        <taxon>Spermatophyta</taxon>
        <taxon>Magnoliopsida</taxon>
        <taxon>eudicotyledons</taxon>
        <taxon>Gunneridae</taxon>
        <taxon>Pentapetalae</taxon>
        <taxon>rosids</taxon>
        <taxon>fabids</taxon>
        <taxon>Fabales</taxon>
        <taxon>Fabaceae</taxon>
        <taxon>Papilionoideae</taxon>
        <taxon>50 kb inversion clade</taxon>
        <taxon>dalbergioids sensu lato</taxon>
        <taxon>Dalbergieae</taxon>
        <taxon>Pterocarpus clade</taxon>
        <taxon>Arachis</taxon>
    </lineage>
</organism>
<sequence length="278" mass="32037">MEYSSRKSVVEAIRSYTITRGVAYDVYESEPQTFYAKCKMYGRGYNGRHTCTMGVISQDHSMLDSDTVAEAIRPLVKTDSSIKVKFIIAKVQSRFNYTISYQKAWLAKQKSIAKVFSDWEESFQAFLWWLSVMVQKMSGSSLAKACGQHWVFKNGGGRIEASMQQAGNIVVHRFDRRNEVFEVCKMTSGKVLVLDLARRTCDSGHFQVERIPCRHVIACCVNQRIDWQLYVHDMYKMTEVRKVYRFEFTPLSEAETWLAYEGPTSVANPTLRRTSKDT</sequence>
<evidence type="ECO:0000313" key="2">
    <source>
        <dbReference type="EMBL" id="RYR46836.1"/>
    </source>
</evidence>
<dbReference type="InterPro" id="IPR006564">
    <property type="entry name" value="Znf_PMZ"/>
</dbReference>
<accession>A0A445C7B1</accession>
<dbReference type="STRING" id="3818.A0A445C7B1"/>
<feature type="domain" description="Zinc finger PMZ-type" evidence="1">
    <location>
        <begin position="199"/>
        <end position="226"/>
    </location>
</feature>
<gene>
    <name evidence="2" type="ORF">Ahy_A07g032677</name>
</gene>
<dbReference type="EMBL" id="SDMP01000007">
    <property type="protein sequence ID" value="RYR46836.1"/>
    <property type="molecule type" value="Genomic_DNA"/>
</dbReference>
<name>A0A445C7B1_ARAHY</name>
<keyword evidence="3" id="KW-1185">Reference proteome</keyword>
<reference evidence="2 3" key="1">
    <citation type="submission" date="2019-01" db="EMBL/GenBank/DDBJ databases">
        <title>Sequencing of cultivated peanut Arachis hypogaea provides insights into genome evolution and oil improvement.</title>
        <authorList>
            <person name="Chen X."/>
        </authorList>
    </citation>
    <scope>NUCLEOTIDE SEQUENCE [LARGE SCALE GENOMIC DNA]</scope>
    <source>
        <strain evidence="3">cv. Fuhuasheng</strain>
        <tissue evidence="2">Leaves</tissue>
    </source>
</reference>
<proteinExistence type="predicted"/>
<dbReference type="PANTHER" id="PTHR31973">
    <property type="entry name" value="POLYPROTEIN, PUTATIVE-RELATED"/>
    <property type="match status" value="1"/>
</dbReference>
<dbReference type="GO" id="GO:0008270">
    <property type="term" value="F:zinc ion binding"/>
    <property type="evidence" value="ECO:0007669"/>
    <property type="project" value="InterPro"/>
</dbReference>
<evidence type="ECO:0000259" key="1">
    <source>
        <dbReference type="SMART" id="SM00575"/>
    </source>
</evidence>
<evidence type="ECO:0000313" key="3">
    <source>
        <dbReference type="Proteomes" id="UP000289738"/>
    </source>
</evidence>
<protein>
    <recommendedName>
        <fullName evidence="1">Zinc finger PMZ-type domain-containing protein</fullName>
    </recommendedName>
</protein>
<dbReference type="PANTHER" id="PTHR31973:SF195">
    <property type="entry name" value="MUDR FAMILY TRANSPOSASE"/>
    <property type="match status" value="1"/>
</dbReference>
<dbReference type="Proteomes" id="UP000289738">
    <property type="component" value="Chromosome A07"/>
</dbReference>
<dbReference type="SMART" id="SM00575">
    <property type="entry name" value="ZnF_PMZ"/>
    <property type="match status" value="1"/>
</dbReference>